<evidence type="ECO:0000256" key="1">
    <source>
        <dbReference type="SAM" id="MobiDB-lite"/>
    </source>
</evidence>
<dbReference type="Proteomes" id="UP001054252">
    <property type="component" value="Unassembled WGS sequence"/>
</dbReference>
<sequence>MSVPSGGNKKGMPRKESWDDDEDSEVEIANISSEDKDLRKDSKGGVGACNLVVATSKKEEKGKV</sequence>
<evidence type="ECO:0000313" key="2">
    <source>
        <dbReference type="EMBL" id="GKV07074.1"/>
    </source>
</evidence>
<dbReference type="AlphaFoldDB" id="A0AAV5J9L6"/>
<feature type="region of interest" description="Disordered" evidence="1">
    <location>
        <begin position="1"/>
        <end position="46"/>
    </location>
</feature>
<protein>
    <submittedName>
        <fullName evidence="2">Uncharacterized protein</fullName>
    </submittedName>
</protein>
<organism evidence="2 3">
    <name type="scientific">Rubroshorea leprosula</name>
    <dbReference type="NCBI Taxonomy" id="152421"/>
    <lineage>
        <taxon>Eukaryota</taxon>
        <taxon>Viridiplantae</taxon>
        <taxon>Streptophyta</taxon>
        <taxon>Embryophyta</taxon>
        <taxon>Tracheophyta</taxon>
        <taxon>Spermatophyta</taxon>
        <taxon>Magnoliopsida</taxon>
        <taxon>eudicotyledons</taxon>
        <taxon>Gunneridae</taxon>
        <taxon>Pentapetalae</taxon>
        <taxon>rosids</taxon>
        <taxon>malvids</taxon>
        <taxon>Malvales</taxon>
        <taxon>Dipterocarpaceae</taxon>
        <taxon>Rubroshorea</taxon>
    </lineage>
</organism>
<comment type="caution">
    <text evidence="2">The sequence shown here is derived from an EMBL/GenBank/DDBJ whole genome shotgun (WGS) entry which is preliminary data.</text>
</comment>
<proteinExistence type="predicted"/>
<gene>
    <name evidence="2" type="ORF">SLEP1_g18881</name>
</gene>
<accession>A0AAV5J9L6</accession>
<evidence type="ECO:0000313" key="3">
    <source>
        <dbReference type="Proteomes" id="UP001054252"/>
    </source>
</evidence>
<name>A0AAV5J9L6_9ROSI</name>
<feature type="compositionally biased region" description="Basic and acidic residues" evidence="1">
    <location>
        <begin position="33"/>
        <end position="43"/>
    </location>
</feature>
<keyword evidence="3" id="KW-1185">Reference proteome</keyword>
<dbReference type="EMBL" id="BPVZ01000026">
    <property type="protein sequence ID" value="GKV07074.1"/>
    <property type="molecule type" value="Genomic_DNA"/>
</dbReference>
<reference evidence="2 3" key="1">
    <citation type="journal article" date="2021" name="Commun. Biol.">
        <title>The genome of Shorea leprosula (Dipterocarpaceae) highlights the ecological relevance of drought in aseasonal tropical rainforests.</title>
        <authorList>
            <person name="Ng K.K.S."/>
            <person name="Kobayashi M.J."/>
            <person name="Fawcett J.A."/>
            <person name="Hatakeyama M."/>
            <person name="Paape T."/>
            <person name="Ng C.H."/>
            <person name="Ang C.C."/>
            <person name="Tnah L.H."/>
            <person name="Lee C.T."/>
            <person name="Nishiyama T."/>
            <person name="Sese J."/>
            <person name="O'Brien M.J."/>
            <person name="Copetti D."/>
            <person name="Mohd Noor M.I."/>
            <person name="Ong R.C."/>
            <person name="Putra M."/>
            <person name="Sireger I.Z."/>
            <person name="Indrioko S."/>
            <person name="Kosugi Y."/>
            <person name="Izuno A."/>
            <person name="Isagi Y."/>
            <person name="Lee S.L."/>
            <person name="Shimizu K.K."/>
        </authorList>
    </citation>
    <scope>NUCLEOTIDE SEQUENCE [LARGE SCALE GENOMIC DNA]</scope>
    <source>
        <strain evidence="2">214</strain>
    </source>
</reference>